<dbReference type="PANTHER" id="PTHR36834">
    <property type="entry name" value="MEMBRANE PROTEIN-RELATED"/>
    <property type="match status" value="1"/>
</dbReference>
<keyword evidence="4" id="KW-1185">Reference proteome</keyword>
<evidence type="ECO:0000259" key="2">
    <source>
        <dbReference type="Pfam" id="PF04892"/>
    </source>
</evidence>
<dbReference type="PATRIC" id="fig|29343.3.peg.1447"/>
<feature type="transmembrane region" description="Helical" evidence="1">
    <location>
        <begin position="171"/>
        <end position="189"/>
    </location>
</feature>
<gene>
    <name evidence="3" type="ORF">CCDG5_1374</name>
</gene>
<feature type="transmembrane region" description="Helical" evidence="1">
    <location>
        <begin position="131"/>
        <end position="151"/>
    </location>
</feature>
<dbReference type="HOGENOM" id="CLU_1370101_0_0_9"/>
<proteinExistence type="predicted"/>
<evidence type="ECO:0000313" key="3">
    <source>
        <dbReference type="EMBL" id="CDZ24488.1"/>
    </source>
</evidence>
<dbReference type="EMBL" id="LM995447">
    <property type="protein sequence ID" value="CDZ24488.1"/>
    <property type="molecule type" value="Genomic_DNA"/>
</dbReference>
<dbReference type="PANTHER" id="PTHR36834:SF1">
    <property type="entry name" value="INTEGRAL MEMBRANE PROTEIN"/>
    <property type="match status" value="1"/>
</dbReference>
<organism evidence="3 4">
    <name type="scientific">[Clostridium] cellulosi</name>
    <dbReference type="NCBI Taxonomy" id="29343"/>
    <lineage>
        <taxon>Bacteria</taxon>
        <taxon>Bacillati</taxon>
        <taxon>Bacillota</taxon>
        <taxon>Clostridia</taxon>
        <taxon>Eubacteriales</taxon>
        <taxon>Oscillospiraceae</taxon>
        <taxon>Oscillospiraceae incertae sedis</taxon>
    </lineage>
</organism>
<dbReference type="AlphaFoldDB" id="A0A078KPY7"/>
<dbReference type="InterPro" id="IPR006976">
    <property type="entry name" value="VanZ-like"/>
</dbReference>
<feature type="transmembrane region" description="Helical" evidence="1">
    <location>
        <begin position="6"/>
        <end position="27"/>
    </location>
</feature>
<reference evidence="4" key="1">
    <citation type="submission" date="2014-07" db="EMBL/GenBank/DDBJ databases">
        <authorList>
            <person name="Wibberg D."/>
        </authorList>
    </citation>
    <scope>NUCLEOTIDE SEQUENCE [LARGE SCALE GENOMIC DNA]</scope>
    <source>
        <strain evidence="4">DG5</strain>
    </source>
</reference>
<feature type="transmembrane region" description="Helical" evidence="1">
    <location>
        <begin position="105"/>
        <end position="124"/>
    </location>
</feature>
<dbReference type="Proteomes" id="UP000032431">
    <property type="component" value="Chromosome I"/>
</dbReference>
<keyword evidence="1" id="KW-1133">Transmembrane helix</keyword>
<sequence length="199" mass="22131">MFSVTPQLFFLMGLSPVICIFLAIWIIKSSSGISILPKAELIKFAFIAYIMVICSLSFFPVAYDTSLDAPQYTPQNFNLVPFHTIVGVCSVFFAKEFSFYYKVSIFGYNIASNLFLFIPLGFLLPSVNKKFIKKSLTAIFSILFSCIIEAIQYAETSFGLAPGVGADIDDVILNLLGTLLGLIMWISFYSSKKNLLQKG</sequence>
<feature type="domain" description="VanZ-like" evidence="2">
    <location>
        <begin position="46"/>
        <end position="187"/>
    </location>
</feature>
<dbReference type="STRING" id="29343.CCDG5_1374"/>
<keyword evidence="1" id="KW-0472">Membrane</keyword>
<name>A0A078KPY7_9FIRM</name>
<evidence type="ECO:0000256" key="1">
    <source>
        <dbReference type="SAM" id="Phobius"/>
    </source>
</evidence>
<dbReference type="KEGG" id="ccel:CCDG5_1374"/>
<keyword evidence="1" id="KW-0812">Transmembrane</keyword>
<accession>A0A078KPY7</accession>
<feature type="transmembrane region" description="Helical" evidence="1">
    <location>
        <begin position="39"/>
        <end position="63"/>
    </location>
</feature>
<protein>
    <recommendedName>
        <fullName evidence="2">VanZ-like domain-containing protein</fullName>
    </recommendedName>
</protein>
<dbReference type="Pfam" id="PF04892">
    <property type="entry name" value="VanZ"/>
    <property type="match status" value="1"/>
</dbReference>
<dbReference type="InterPro" id="IPR053150">
    <property type="entry name" value="Teicoplanin_resist-assoc"/>
</dbReference>
<evidence type="ECO:0000313" key="4">
    <source>
        <dbReference type="Proteomes" id="UP000032431"/>
    </source>
</evidence>